<feature type="signal peptide" evidence="1">
    <location>
        <begin position="1"/>
        <end position="18"/>
    </location>
</feature>
<feature type="chain" id="PRO_5020546278" description="Saposin B-type domain-containing protein" evidence="1">
    <location>
        <begin position="19"/>
        <end position="105"/>
    </location>
</feature>
<sequence>MRLILVTALCLMIVKSNARKPTMKCRKCFRFIEHLIELAGTYAEARSEAVHSACGVMRKNYKPCMKAVRDMKQRTLDFTQAKPGLICQKIEACKEEYESMPNRRN</sequence>
<dbReference type="InterPro" id="IPR011001">
    <property type="entry name" value="Saposin-like"/>
</dbReference>
<dbReference type="Proteomes" id="UP000308267">
    <property type="component" value="Unassembled WGS sequence"/>
</dbReference>
<accession>A0A4S2LIC5</accession>
<evidence type="ECO:0008006" key="4">
    <source>
        <dbReference type="Google" id="ProtNLM"/>
    </source>
</evidence>
<proteinExistence type="predicted"/>
<keyword evidence="1" id="KW-0732">Signal</keyword>
<reference evidence="2 3" key="1">
    <citation type="journal article" date="2019" name="BMC Genomics">
        <title>New insights from Opisthorchis felineus genome: update on genomics of the epidemiologically important liver flukes.</title>
        <authorList>
            <person name="Ershov N.I."/>
            <person name="Mordvinov V.A."/>
            <person name="Prokhortchouk E.B."/>
            <person name="Pakharukova M.Y."/>
            <person name="Gunbin K.V."/>
            <person name="Ustyantsev K."/>
            <person name="Genaev M.A."/>
            <person name="Blinov A.G."/>
            <person name="Mazur A."/>
            <person name="Boulygina E."/>
            <person name="Tsygankova S."/>
            <person name="Khrameeva E."/>
            <person name="Chekanov N."/>
            <person name="Fan G."/>
            <person name="Xiao A."/>
            <person name="Zhang H."/>
            <person name="Xu X."/>
            <person name="Yang H."/>
            <person name="Solovyev V."/>
            <person name="Lee S.M."/>
            <person name="Liu X."/>
            <person name="Afonnikov D.A."/>
            <person name="Skryabin K.G."/>
        </authorList>
    </citation>
    <scope>NUCLEOTIDE SEQUENCE [LARGE SCALE GENOMIC DNA]</scope>
    <source>
        <strain evidence="2">AK-0245</strain>
        <tissue evidence="2">Whole organism</tissue>
    </source>
</reference>
<protein>
    <recommendedName>
        <fullName evidence="4">Saposin B-type domain-containing protein</fullName>
    </recommendedName>
</protein>
<dbReference type="AlphaFoldDB" id="A0A4S2LIC5"/>
<comment type="caution">
    <text evidence="2">The sequence shown here is derived from an EMBL/GenBank/DDBJ whole genome shotgun (WGS) entry which is preliminary data.</text>
</comment>
<name>A0A4S2LIC5_OPIFE</name>
<dbReference type="SUPFAM" id="SSF47862">
    <property type="entry name" value="Saposin"/>
    <property type="match status" value="1"/>
</dbReference>
<evidence type="ECO:0000256" key="1">
    <source>
        <dbReference type="SAM" id="SignalP"/>
    </source>
</evidence>
<organism evidence="2 3">
    <name type="scientific">Opisthorchis felineus</name>
    <dbReference type="NCBI Taxonomy" id="147828"/>
    <lineage>
        <taxon>Eukaryota</taxon>
        <taxon>Metazoa</taxon>
        <taxon>Spiralia</taxon>
        <taxon>Lophotrochozoa</taxon>
        <taxon>Platyhelminthes</taxon>
        <taxon>Trematoda</taxon>
        <taxon>Digenea</taxon>
        <taxon>Opisthorchiida</taxon>
        <taxon>Opisthorchiata</taxon>
        <taxon>Opisthorchiidae</taxon>
        <taxon>Opisthorchis</taxon>
    </lineage>
</organism>
<evidence type="ECO:0000313" key="3">
    <source>
        <dbReference type="Proteomes" id="UP000308267"/>
    </source>
</evidence>
<evidence type="ECO:0000313" key="2">
    <source>
        <dbReference type="EMBL" id="TGZ62556.1"/>
    </source>
</evidence>
<dbReference type="EMBL" id="SJOL01007465">
    <property type="protein sequence ID" value="TGZ62556.1"/>
    <property type="molecule type" value="Genomic_DNA"/>
</dbReference>
<gene>
    <name evidence="2" type="ORF">CRM22_007369</name>
</gene>
<keyword evidence="3" id="KW-1185">Reference proteome</keyword>